<evidence type="ECO:0000256" key="17">
    <source>
        <dbReference type="SAM" id="Phobius"/>
    </source>
</evidence>
<evidence type="ECO:0000256" key="16">
    <source>
        <dbReference type="ARBA" id="ARBA00058640"/>
    </source>
</evidence>
<dbReference type="OMA" id="ATMPIFN"/>
<evidence type="ECO:0000256" key="5">
    <source>
        <dbReference type="ARBA" id="ARBA00022516"/>
    </source>
</evidence>
<gene>
    <name evidence="19" type="ORF">B7463_g3525</name>
</gene>
<name>A0A3E2HI82_SCYLI</name>
<dbReference type="GO" id="GO:0005789">
    <property type="term" value="C:endoplasmic reticulum membrane"/>
    <property type="evidence" value="ECO:0007669"/>
    <property type="project" value="UniProtKB-SubCell"/>
</dbReference>
<protein>
    <recommendedName>
        <fullName evidence="4">very-long-chain enoyl-CoA reductase</fullName>
        <ecNumber evidence="4">1.3.1.93</ecNumber>
    </recommendedName>
</protein>
<dbReference type="PROSITE" id="PS50244">
    <property type="entry name" value="S5A_REDUCTASE"/>
    <property type="match status" value="1"/>
</dbReference>
<evidence type="ECO:0000259" key="18">
    <source>
        <dbReference type="Pfam" id="PF02544"/>
    </source>
</evidence>
<evidence type="ECO:0000256" key="10">
    <source>
        <dbReference type="ARBA" id="ARBA00022989"/>
    </source>
</evidence>
<dbReference type="AlphaFoldDB" id="A0A3E2HI82"/>
<dbReference type="GO" id="GO:0102758">
    <property type="term" value="F:very-long-chain enoyl-CoA reductase activity"/>
    <property type="evidence" value="ECO:0007669"/>
    <property type="project" value="UniProtKB-EC"/>
</dbReference>
<comment type="subcellular location">
    <subcellularLocation>
        <location evidence="1">Endoplasmic reticulum membrane</location>
        <topology evidence="1">Multi-pass membrane protein</topology>
    </subcellularLocation>
</comment>
<keyword evidence="12" id="KW-0443">Lipid metabolism</keyword>
<feature type="non-terminal residue" evidence="19">
    <location>
        <position position="1"/>
    </location>
</feature>
<evidence type="ECO:0000256" key="15">
    <source>
        <dbReference type="ARBA" id="ARBA00051495"/>
    </source>
</evidence>
<evidence type="ECO:0000256" key="1">
    <source>
        <dbReference type="ARBA" id="ARBA00004477"/>
    </source>
</evidence>
<evidence type="ECO:0000256" key="2">
    <source>
        <dbReference type="ARBA" id="ARBA00005194"/>
    </source>
</evidence>
<reference evidence="19 20" key="1">
    <citation type="submission" date="2018-05" db="EMBL/GenBank/DDBJ databases">
        <title>Draft genome sequence of Scytalidium lignicola DSM 105466, a ubiquitous saprotrophic fungus.</title>
        <authorList>
            <person name="Buettner E."/>
            <person name="Gebauer A.M."/>
            <person name="Hofrichter M."/>
            <person name="Liers C."/>
            <person name="Kellner H."/>
        </authorList>
    </citation>
    <scope>NUCLEOTIDE SEQUENCE [LARGE SCALE GENOMIC DNA]</scope>
    <source>
        <strain evidence="19 20">DSM 105466</strain>
    </source>
</reference>
<comment type="catalytic activity">
    <reaction evidence="15">
        <text>a very-long-chain 2,3-saturated fatty acyl-CoA + NADP(+) = a very-long-chain (2E)-enoyl-CoA + NADPH + H(+)</text>
        <dbReference type="Rhea" id="RHEA:14473"/>
        <dbReference type="ChEBI" id="CHEBI:15378"/>
        <dbReference type="ChEBI" id="CHEBI:57783"/>
        <dbReference type="ChEBI" id="CHEBI:58349"/>
        <dbReference type="ChEBI" id="CHEBI:83724"/>
        <dbReference type="ChEBI" id="CHEBI:83728"/>
        <dbReference type="EC" id="1.3.1.93"/>
    </reaction>
</comment>
<comment type="caution">
    <text evidence="19">The sequence shown here is derived from an EMBL/GenBank/DDBJ whole genome shotgun (WGS) entry which is preliminary data.</text>
</comment>
<evidence type="ECO:0000256" key="12">
    <source>
        <dbReference type="ARBA" id="ARBA00023098"/>
    </source>
</evidence>
<dbReference type="STRING" id="5539.A0A3E2HI82"/>
<evidence type="ECO:0000256" key="6">
    <source>
        <dbReference type="ARBA" id="ARBA00022692"/>
    </source>
</evidence>
<feature type="transmembrane region" description="Helical" evidence="17">
    <location>
        <begin position="166"/>
        <end position="186"/>
    </location>
</feature>
<feature type="transmembrane region" description="Helical" evidence="17">
    <location>
        <begin position="250"/>
        <end position="274"/>
    </location>
</feature>
<sequence>MARSEPITLKVSSRSPKRPIKKLPTSVEVTDTTTVQDVKVILAKPGRWDPERFGIYGADNKLLKDRKARISQLVKDGQEIAVKDLGPQIPWRTVFVIEYFGPILMHTSFLLLRPYIYSNLTPLSLSQQLSAGMIILHFLKREYETLFVHKFSLNSMPARNIFKNSAHYWILSGLWIAYWICAPNSYTAQSSPTIDMVNMVGIALYLFGEIANAHTHRILSNLRSPGGTERGIPQGLGFNLVTCPNYFFEMLAWFGIAIVAKTWATAVFLVVAYVQMHIWAVKKEKAYRKEFPDKYKKKKYVIFPSPLDLVKSLTS</sequence>
<feature type="domain" description="3-oxo-5-alpha-steroid 4-dehydrogenase C-terminal" evidence="18">
    <location>
        <begin position="155"/>
        <end position="304"/>
    </location>
</feature>
<dbReference type="Gene3D" id="1.20.120.1630">
    <property type="match status" value="1"/>
</dbReference>
<dbReference type="PANTHER" id="PTHR10556:SF28">
    <property type="entry name" value="VERY-LONG-CHAIN ENOYL-COA REDUCTASE"/>
    <property type="match status" value="1"/>
</dbReference>
<dbReference type="GO" id="GO:0042761">
    <property type="term" value="P:very long-chain fatty acid biosynthetic process"/>
    <property type="evidence" value="ECO:0007669"/>
    <property type="project" value="TreeGrafter"/>
</dbReference>
<evidence type="ECO:0000256" key="3">
    <source>
        <dbReference type="ARBA" id="ARBA00007742"/>
    </source>
</evidence>
<keyword evidence="9" id="KW-0521">NADP</keyword>
<proteinExistence type="inferred from homology"/>
<evidence type="ECO:0000256" key="8">
    <source>
        <dbReference type="ARBA" id="ARBA00022832"/>
    </source>
</evidence>
<dbReference type="Proteomes" id="UP000258309">
    <property type="component" value="Unassembled WGS sequence"/>
</dbReference>
<keyword evidence="6 17" id="KW-0812">Transmembrane</keyword>
<organism evidence="19 20">
    <name type="scientific">Scytalidium lignicola</name>
    <name type="common">Hyphomycete</name>
    <dbReference type="NCBI Taxonomy" id="5539"/>
    <lineage>
        <taxon>Eukaryota</taxon>
        <taxon>Fungi</taxon>
        <taxon>Dikarya</taxon>
        <taxon>Ascomycota</taxon>
        <taxon>Pezizomycotina</taxon>
        <taxon>Leotiomycetes</taxon>
        <taxon>Leotiomycetes incertae sedis</taxon>
        <taxon>Scytalidium</taxon>
    </lineage>
</organism>
<comment type="function">
    <text evidence="16">Catalyzes the last of the four reactions of the long-chain fatty acids elongation cycle. This endoplasmic reticulum-bound enzymatic process, allows the addition of 2 carbons to the chain of long- and very long-chain fatty acids/VLCFAs per cycle. This enzyme reduces the trans-2,3-enoyl-CoA fatty acid intermediate to an acyl-CoA that can be further elongated by entering a new cycle of elongation. Thereby, it participates in the production of VLCFAs of different chain lengths that are involved in multiple biological processes as precursors of membrane lipids and lipid mediators.</text>
</comment>
<dbReference type="PANTHER" id="PTHR10556">
    <property type="entry name" value="3-OXO-5-ALPHA-STEROID 4-DEHYDROGENASE"/>
    <property type="match status" value="1"/>
</dbReference>
<dbReference type="InterPro" id="IPR001104">
    <property type="entry name" value="3-oxo-5_a-steroid_4-DH_C"/>
</dbReference>
<evidence type="ECO:0000256" key="11">
    <source>
        <dbReference type="ARBA" id="ARBA00023002"/>
    </source>
</evidence>
<keyword evidence="20" id="KW-1185">Reference proteome</keyword>
<comment type="similarity">
    <text evidence="3">Belongs to the steroid 5-alpha reductase family.</text>
</comment>
<dbReference type="EMBL" id="NCSJ02000047">
    <property type="protein sequence ID" value="RFU32853.1"/>
    <property type="molecule type" value="Genomic_DNA"/>
</dbReference>
<dbReference type="InterPro" id="IPR039357">
    <property type="entry name" value="SRD5A/TECR"/>
</dbReference>
<evidence type="ECO:0000313" key="20">
    <source>
        <dbReference type="Proteomes" id="UP000258309"/>
    </source>
</evidence>
<evidence type="ECO:0000256" key="9">
    <source>
        <dbReference type="ARBA" id="ARBA00022857"/>
    </source>
</evidence>
<keyword evidence="13 17" id="KW-0472">Membrane</keyword>
<evidence type="ECO:0000256" key="13">
    <source>
        <dbReference type="ARBA" id="ARBA00023136"/>
    </source>
</evidence>
<dbReference type="EC" id="1.3.1.93" evidence="4"/>
<dbReference type="Pfam" id="PF02544">
    <property type="entry name" value="Steroid_dh"/>
    <property type="match status" value="1"/>
</dbReference>
<dbReference type="FunFam" id="1.20.120.1630:FF:000010">
    <property type="entry name" value="Steroid alpha reductase family protein"/>
    <property type="match status" value="1"/>
</dbReference>
<keyword evidence="8" id="KW-0276">Fatty acid metabolism</keyword>
<feature type="non-terminal residue" evidence="19">
    <location>
        <position position="315"/>
    </location>
</feature>
<keyword evidence="10 17" id="KW-1133">Transmembrane helix</keyword>
<comment type="pathway">
    <text evidence="2">Lipid metabolism; fatty acid biosynthesis.</text>
</comment>
<dbReference type="OrthoDB" id="540503at2759"/>
<evidence type="ECO:0000256" key="4">
    <source>
        <dbReference type="ARBA" id="ARBA00012530"/>
    </source>
</evidence>
<keyword evidence="5" id="KW-0444">Lipid biosynthesis</keyword>
<evidence type="ECO:0000313" key="19">
    <source>
        <dbReference type="EMBL" id="RFU32853.1"/>
    </source>
</evidence>
<keyword evidence="14" id="KW-0275">Fatty acid biosynthesis</keyword>
<keyword evidence="7" id="KW-0256">Endoplasmic reticulum</keyword>
<accession>A0A3E2HI82</accession>
<evidence type="ECO:0000256" key="7">
    <source>
        <dbReference type="ARBA" id="ARBA00022824"/>
    </source>
</evidence>
<evidence type="ECO:0000256" key="14">
    <source>
        <dbReference type="ARBA" id="ARBA00023160"/>
    </source>
</evidence>
<keyword evidence="11" id="KW-0560">Oxidoreductase</keyword>